<protein>
    <submittedName>
        <fullName evidence="4">Malonyl-CoA synthase</fullName>
    </submittedName>
</protein>
<dbReference type="CDD" id="cd05941">
    <property type="entry name" value="MCS"/>
    <property type="match status" value="1"/>
</dbReference>
<dbReference type="InterPro" id="IPR020845">
    <property type="entry name" value="AMP-binding_CS"/>
</dbReference>
<feature type="domain" description="AMP-binding enzyme C-terminal" evidence="3">
    <location>
        <begin position="413"/>
        <end position="488"/>
    </location>
</feature>
<dbReference type="EMBL" id="JBEWSZ010000001">
    <property type="protein sequence ID" value="MET2829942.1"/>
    <property type="molecule type" value="Genomic_DNA"/>
</dbReference>
<dbReference type="RefSeq" id="WP_354461855.1">
    <property type="nucleotide sequence ID" value="NZ_JBEWSZ010000001.1"/>
</dbReference>
<evidence type="ECO:0000259" key="2">
    <source>
        <dbReference type="Pfam" id="PF00501"/>
    </source>
</evidence>
<evidence type="ECO:0000313" key="5">
    <source>
        <dbReference type="Proteomes" id="UP001548832"/>
    </source>
</evidence>
<dbReference type="NCBIfam" id="NF005702">
    <property type="entry name" value="PRK07514.1"/>
    <property type="match status" value="1"/>
</dbReference>
<name>A0ABV2DIZ0_9HYPH</name>
<dbReference type="PANTHER" id="PTHR43201">
    <property type="entry name" value="ACYL-COA SYNTHETASE"/>
    <property type="match status" value="1"/>
</dbReference>
<dbReference type="Gene3D" id="3.40.50.12780">
    <property type="entry name" value="N-terminal domain of ligase-like"/>
    <property type="match status" value="1"/>
</dbReference>
<dbReference type="InterPro" id="IPR000873">
    <property type="entry name" value="AMP-dep_synth/lig_dom"/>
</dbReference>
<dbReference type="InterPro" id="IPR025110">
    <property type="entry name" value="AMP-bd_C"/>
</dbReference>
<gene>
    <name evidence="4" type="ORF">ABVQ20_23485</name>
</gene>
<dbReference type="PANTHER" id="PTHR43201:SF8">
    <property type="entry name" value="ACYL-COA SYNTHETASE FAMILY MEMBER 3"/>
    <property type="match status" value="1"/>
</dbReference>
<organism evidence="4 5">
    <name type="scientific">Mesorhizobium shangrilense</name>
    <dbReference type="NCBI Taxonomy" id="460060"/>
    <lineage>
        <taxon>Bacteria</taxon>
        <taxon>Pseudomonadati</taxon>
        <taxon>Pseudomonadota</taxon>
        <taxon>Alphaproteobacteria</taxon>
        <taxon>Hyphomicrobiales</taxon>
        <taxon>Phyllobacteriaceae</taxon>
        <taxon>Mesorhizobium</taxon>
    </lineage>
</organism>
<dbReference type="Gene3D" id="3.30.300.30">
    <property type="match status" value="1"/>
</dbReference>
<dbReference type="InterPro" id="IPR042099">
    <property type="entry name" value="ANL_N_sf"/>
</dbReference>
<proteinExistence type="inferred from homology"/>
<accession>A0ABV2DIZ0</accession>
<comment type="similarity">
    <text evidence="1">Belongs to the ATP-dependent AMP-binding enzyme family.</text>
</comment>
<keyword evidence="5" id="KW-1185">Reference proteome</keyword>
<evidence type="ECO:0000256" key="1">
    <source>
        <dbReference type="ARBA" id="ARBA00006432"/>
    </source>
</evidence>
<dbReference type="Pfam" id="PF13193">
    <property type="entry name" value="AMP-binding_C"/>
    <property type="match status" value="1"/>
</dbReference>
<dbReference type="PROSITE" id="PS00455">
    <property type="entry name" value="AMP_BINDING"/>
    <property type="match status" value="1"/>
</dbReference>
<feature type="domain" description="AMP-dependent synthetase/ligase" evidence="2">
    <location>
        <begin position="16"/>
        <end position="362"/>
    </location>
</feature>
<dbReference type="Pfam" id="PF00501">
    <property type="entry name" value="AMP-binding"/>
    <property type="match status" value="1"/>
</dbReference>
<comment type="caution">
    <text evidence="4">The sequence shown here is derived from an EMBL/GenBank/DDBJ whole genome shotgun (WGS) entry which is preliminary data.</text>
</comment>
<evidence type="ECO:0000313" key="4">
    <source>
        <dbReference type="EMBL" id="MET2829942.1"/>
    </source>
</evidence>
<dbReference type="Proteomes" id="UP001548832">
    <property type="component" value="Unassembled WGS sequence"/>
</dbReference>
<dbReference type="InterPro" id="IPR045851">
    <property type="entry name" value="AMP-bd_C_sf"/>
</dbReference>
<sequence length="504" mass="54881">MSNHLFDAFRSRMPAPERLLLEADDRRSLTYGDMLARSAQLAHALLQLDVEPGDRVAVQVEKSPEALLLYLACVRAGAVFLPLNTAYTLTELGYFFGDAEPRVIVCDPAKAADIGRLVETSGAIVVTLDRNGRGSLADQASRQSSNFHDVERGADDLAAILYTSGTTGRSKGAMLSHENLASNARVLVDQWRFTSDDVLVHALPIFHTHGLFVATNVTLMAGASMLFEQKFDPARIVSLLPRATTLMGVPTFYVRLLQQDGLNHESTKTIRLFISGSAPLLAETHNAWRERTGHAILERYGMTETNMNTSNPYEGERRAGTVGFPLPGVSLRIADPDGGGTLAQGEIGMIEVKGPNVFGGYWRMPEKTRAEFRGDGFFITGDLGMIDADGYVHIVGRGKDLIISGGYNIYPKELESEIDALDGVSESAVIGVTHPDFGEGVTAVVVRSPASTITAAEILGAITERVAKYKHPKRVIFVDELPRNTMGKVQKNLLRDAYKDLYAS</sequence>
<dbReference type="SUPFAM" id="SSF56801">
    <property type="entry name" value="Acetyl-CoA synthetase-like"/>
    <property type="match status" value="1"/>
</dbReference>
<evidence type="ECO:0000259" key="3">
    <source>
        <dbReference type="Pfam" id="PF13193"/>
    </source>
</evidence>
<reference evidence="4 5" key="1">
    <citation type="submission" date="2024-06" db="EMBL/GenBank/DDBJ databases">
        <authorList>
            <person name="Kim D.-U."/>
        </authorList>
    </citation>
    <scope>NUCLEOTIDE SEQUENCE [LARGE SCALE GENOMIC DNA]</scope>
    <source>
        <strain evidence="4 5">KACC15460</strain>
    </source>
</reference>